<dbReference type="PROSITE" id="PS51371">
    <property type="entry name" value="CBS"/>
    <property type="match status" value="1"/>
</dbReference>
<dbReference type="InterPro" id="IPR000644">
    <property type="entry name" value="CBS_dom"/>
</dbReference>
<dbReference type="SUPFAM" id="SSF54631">
    <property type="entry name" value="CBS-domain pair"/>
    <property type="match status" value="1"/>
</dbReference>
<dbReference type="InterPro" id="IPR029044">
    <property type="entry name" value="Nucleotide-diphossugar_trans"/>
</dbReference>
<dbReference type="Proteomes" id="UP000256845">
    <property type="component" value="Unassembled WGS sequence"/>
</dbReference>
<accession>A0A3D9H9J9</accession>
<feature type="domain" description="CBS" evidence="2">
    <location>
        <begin position="1"/>
        <end position="65"/>
    </location>
</feature>
<name>A0A3D9H9J9_9PROT</name>
<dbReference type="SUPFAM" id="SSF53448">
    <property type="entry name" value="Nucleotide-diphospho-sugar transferases"/>
    <property type="match status" value="1"/>
</dbReference>
<gene>
    <name evidence="3" type="ORF">DFP90_11081</name>
</gene>
<comment type="caution">
    <text evidence="3">The sequence shown here is derived from an EMBL/GenBank/DDBJ whole genome shotgun (WGS) entry which is preliminary data.</text>
</comment>
<dbReference type="EMBL" id="QRDW01000010">
    <property type="protein sequence ID" value="RED46172.1"/>
    <property type="molecule type" value="Genomic_DNA"/>
</dbReference>
<dbReference type="Gene3D" id="3.90.550.10">
    <property type="entry name" value="Spore Coat Polysaccharide Biosynthesis Protein SpsA, Chain A"/>
    <property type="match status" value="1"/>
</dbReference>
<proteinExistence type="predicted"/>
<dbReference type="Gene3D" id="3.10.580.10">
    <property type="entry name" value="CBS-domain"/>
    <property type="match status" value="1"/>
</dbReference>
<keyword evidence="4" id="KW-1185">Reference proteome</keyword>
<reference evidence="3 4" key="1">
    <citation type="submission" date="2018-07" db="EMBL/GenBank/DDBJ databases">
        <title>Genomic Encyclopedia of Type Strains, Phase III (KMG-III): the genomes of soil and plant-associated and newly described type strains.</title>
        <authorList>
            <person name="Whitman W."/>
        </authorList>
    </citation>
    <scope>NUCLEOTIDE SEQUENCE [LARGE SCALE GENOMIC DNA]</scope>
    <source>
        <strain evidence="3 4">CECT 8488</strain>
    </source>
</reference>
<dbReference type="RefSeq" id="WP_115938149.1">
    <property type="nucleotide sequence ID" value="NZ_QRDW01000010.1"/>
</dbReference>
<dbReference type="Pfam" id="PF00483">
    <property type="entry name" value="NTP_transferase"/>
    <property type="match status" value="1"/>
</dbReference>
<dbReference type="PANTHER" id="PTHR22572">
    <property type="entry name" value="SUGAR-1-PHOSPHATE GUANYL TRANSFERASE"/>
    <property type="match status" value="1"/>
</dbReference>
<evidence type="ECO:0000313" key="3">
    <source>
        <dbReference type="EMBL" id="RED46172.1"/>
    </source>
</evidence>
<organism evidence="3 4">
    <name type="scientific">Aestuariispira insulae</name>
    <dbReference type="NCBI Taxonomy" id="1461337"/>
    <lineage>
        <taxon>Bacteria</taxon>
        <taxon>Pseudomonadati</taxon>
        <taxon>Pseudomonadota</taxon>
        <taxon>Alphaproteobacteria</taxon>
        <taxon>Rhodospirillales</taxon>
        <taxon>Kiloniellaceae</taxon>
        <taxon>Aestuariispira</taxon>
    </lineage>
</organism>
<dbReference type="InterPro" id="IPR005835">
    <property type="entry name" value="NTP_transferase_dom"/>
</dbReference>
<protein>
    <submittedName>
        <fullName evidence="3">CBS domain protein</fullName>
    </submittedName>
</protein>
<sequence length="355" mass="38960">MSYYVEYDIDPFCCAPDMPIREVLLRINSLTTTPVFQIVVDEAGKVVGTATDGDIRRGILAGNSLDDPIRSCMHQGARTLKRLDRIPEPTMQEYGFLPHVDETGKLAAIVINSLLATGIQNCLIMAGGYGKRLGNLTLNTPKPLVALGDRPILAHILMGLERFGIRHAYLSVHFLADQFKQFAQDWNGDIDLDLIHETEKLGTAGALGLYPRPLDAPVLVINGDVLTNINYLALKDFHDQKGYDATIGVTLHDTEIPFGIIQQNKDGTLAGIEEKPVLTHFVAAGIYYLSPKILDMVPEPTALDMPDLINLAAEKGLKIGLFPIHEYWRDIGRPPDLKAAGIDLAQDLVNLDGCD</sequence>
<evidence type="ECO:0000256" key="1">
    <source>
        <dbReference type="PROSITE-ProRule" id="PRU00703"/>
    </source>
</evidence>
<dbReference type="AlphaFoldDB" id="A0A3D9H9J9"/>
<evidence type="ECO:0000313" key="4">
    <source>
        <dbReference type="Proteomes" id="UP000256845"/>
    </source>
</evidence>
<dbReference type="InterPro" id="IPR046342">
    <property type="entry name" value="CBS_dom_sf"/>
</dbReference>
<dbReference type="Pfam" id="PF00571">
    <property type="entry name" value="CBS"/>
    <property type="match status" value="1"/>
</dbReference>
<dbReference type="InterPro" id="IPR050486">
    <property type="entry name" value="Mannose-1P_guanyltransferase"/>
</dbReference>
<dbReference type="OrthoDB" id="9814110at2"/>
<evidence type="ECO:0000259" key="2">
    <source>
        <dbReference type="PROSITE" id="PS51371"/>
    </source>
</evidence>
<keyword evidence="1" id="KW-0129">CBS domain</keyword>